<dbReference type="SUPFAM" id="SSF50494">
    <property type="entry name" value="Trypsin-like serine proteases"/>
    <property type="match status" value="1"/>
</dbReference>
<evidence type="ECO:0000313" key="8">
    <source>
        <dbReference type="Proteomes" id="UP000886998"/>
    </source>
</evidence>
<dbReference type="PANTHER" id="PTHR24252:SF7">
    <property type="entry name" value="HYALIN"/>
    <property type="match status" value="1"/>
</dbReference>
<dbReference type="Pfam" id="PF00089">
    <property type="entry name" value="Trypsin"/>
    <property type="match status" value="1"/>
</dbReference>
<evidence type="ECO:0000256" key="3">
    <source>
        <dbReference type="ARBA" id="ARBA00022825"/>
    </source>
</evidence>
<reference evidence="7" key="1">
    <citation type="submission" date="2020-08" db="EMBL/GenBank/DDBJ databases">
        <title>Multicomponent nature underlies the extraordinary mechanical properties of spider dragline silk.</title>
        <authorList>
            <person name="Kono N."/>
            <person name="Nakamura H."/>
            <person name="Mori M."/>
            <person name="Yoshida Y."/>
            <person name="Ohtoshi R."/>
            <person name="Malay A.D."/>
            <person name="Moran D.A.P."/>
            <person name="Tomita M."/>
            <person name="Numata K."/>
            <person name="Arakawa K."/>
        </authorList>
    </citation>
    <scope>NUCLEOTIDE SEQUENCE</scope>
</reference>
<feature type="region of interest" description="Disordered" evidence="5">
    <location>
        <begin position="498"/>
        <end position="527"/>
    </location>
</feature>
<dbReference type="Proteomes" id="UP000886998">
    <property type="component" value="Unassembled WGS sequence"/>
</dbReference>
<dbReference type="InterPro" id="IPR033116">
    <property type="entry name" value="TRYPSIN_SER"/>
</dbReference>
<dbReference type="InterPro" id="IPR043504">
    <property type="entry name" value="Peptidase_S1_PA_chymotrypsin"/>
</dbReference>
<keyword evidence="3" id="KW-0720">Serine protease</keyword>
<organism evidence="7 8">
    <name type="scientific">Trichonephila inaurata madagascariensis</name>
    <dbReference type="NCBI Taxonomy" id="2747483"/>
    <lineage>
        <taxon>Eukaryota</taxon>
        <taxon>Metazoa</taxon>
        <taxon>Ecdysozoa</taxon>
        <taxon>Arthropoda</taxon>
        <taxon>Chelicerata</taxon>
        <taxon>Arachnida</taxon>
        <taxon>Araneae</taxon>
        <taxon>Araneomorphae</taxon>
        <taxon>Entelegynae</taxon>
        <taxon>Araneoidea</taxon>
        <taxon>Nephilidae</taxon>
        <taxon>Trichonephila</taxon>
        <taxon>Trichonephila inaurata</taxon>
    </lineage>
</organism>
<keyword evidence="1" id="KW-0645">Protease</keyword>
<dbReference type="InterPro" id="IPR009003">
    <property type="entry name" value="Peptidase_S1_PA"/>
</dbReference>
<dbReference type="OrthoDB" id="414661at2759"/>
<dbReference type="InterPro" id="IPR001314">
    <property type="entry name" value="Peptidase_S1A"/>
</dbReference>
<sequence>MGDVGTCMFVWECIKTEGKHLGTCADGFLFGSCCAHSDSKNNLIPQTSTTTTNIHPSKSTTISLSFSSASESGDLDNFKTTFKPGLFGSTTTKPSHMKPTIFTTQSRPQYFKPVPHSKPSTPKTSQRPTFKPSPSSSKPGTHLTSEPLLVTIENFLTRPTTPSLEIIPKPSSSAVNNGNISPVLSNTTNGWFRPSIYASTKRPQYPTKISTSRKPQTTHASPTNAHSSTKRPQHPTKVSTTKKPTTPPPVNAYSSTKWPQYSTKTSTTRKPQTTHVALTNTHASTKQPHYPIKTSTSRRPQTTRRTTKYPYVRPSWKPRPSTSGTSTTSKPHVFTFSNYYPTRPTVSKTTPSSNFPASTIFQSTSPASIPVSVIKPTIEKVSTTKRPTVTTSSLPIFSTTKRTSTSSDATTHHTFNVTMIPFFTTYRPAIQKPTTSLIFNWFTPPSTKVPVTNNLTTVSSIVTSQNVTPSIVKPISINNPIEKPTQLPFFPTKTVNTTSVEEQSTTTSSKKTTPFPVSPCGLQSPHPQKKVVGGKNSAFGSWPWQASVRRTSFFGFSSTHRCGGALISRQWIATAGHCVDDLLLSQIKIRVGEYDFASVQEPHAYVERGAKKKVVHPRYNFFTYENDLALVQLEEAIDSQKYPHISPICLPPMEENLVGKNATVTGWGRLSEGGILPSILQEVQVPIISNEKCKNMFLAAGRHEYIPDIFMCAGFEEGGRDSCQGDSGGPLQIQADEGYWFLAGIISWGIGCAEPNMPGVCTRISKFKDWVVQQIT</sequence>
<feature type="compositionally biased region" description="Polar residues" evidence="5">
    <location>
        <begin position="252"/>
        <end position="261"/>
    </location>
</feature>
<evidence type="ECO:0000313" key="7">
    <source>
        <dbReference type="EMBL" id="GFY73922.1"/>
    </source>
</evidence>
<accession>A0A8X6YP11</accession>
<dbReference type="Gene3D" id="2.40.10.10">
    <property type="entry name" value="Trypsin-like serine proteases"/>
    <property type="match status" value="1"/>
</dbReference>
<proteinExistence type="predicted"/>
<keyword evidence="2" id="KW-0378">Hydrolase</keyword>
<feature type="region of interest" description="Disordered" evidence="5">
    <location>
        <begin position="161"/>
        <end position="330"/>
    </location>
</feature>
<name>A0A8X6YP11_9ARAC</name>
<protein>
    <submittedName>
        <fullName evidence="7">Serine proteinase stubble</fullName>
    </submittedName>
</protein>
<dbReference type="PROSITE" id="PS00135">
    <property type="entry name" value="TRYPSIN_SER"/>
    <property type="match status" value="1"/>
</dbReference>
<gene>
    <name evidence="7" type="primary">Sb</name>
    <name evidence="7" type="ORF">TNIN_20051</name>
</gene>
<keyword evidence="8" id="KW-1185">Reference proteome</keyword>
<feature type="region of interest" description="Disordered" evidence="5">
    <location>
        <begin position="89"/>
        <end position="144"/>
    </location>
</feature>
<dbReference type="PROSITE" id="PS50240">
    <property type="entry name" value="TRYPSIN_DOM"/>
    <property type="match status" value="1"/>
</dbReference>
<dbReference type="InterPro" id="IPR001254">
    <property type="entry name" value="Trypsin_dom"/>
</dbReference>
<dbReference type="GO" id="GO:0004252">
    <property type="term" value="F:serine-type endopeptidase activity"/>
    <property type="evidence" value="ECO:0007669"/>
    <property type="project" value="InterPro"/>
</dbReference>
<feature type="compositionally biased region" description="Polar residues" evidence="5">
    <location>
        <begin position="118"/>
        <end position="128"/>
    </location>
</feature>
<feature type="compositionally biased region" description="Polar residues" evidence="5">
    <location>
        <begin position="275"/>
        <end position="287"/>
    </location>
</feature>
<evidence type="ECO:0000256" key="5">
    <source>
        <dbReference type="SAM" id="MobiDB-lite"/>
    </source>
</evidence>
<feature type="domain" description="Peptidase S1" evidence="6">
    <location>
        <begin position="531"/>
        <end position="776"/>
    </location>
</feature>
<dbReference type="SMART" id="SM00020">
    <property type="entry name" value="Tryp_SPc"/>
    <property type="match status" value="1"/>
</dbReference>
<feature type="compositionally biased region" description="Low complexity" evidence="5">
    <location>
        <begin position="498"/>
        <end position="513"/>
    </location>
</feature>
<dbReference type="PANTHER" id="PTHR24252">
    <property type="entry name" value="ACROSIN-RELATED"/>
    <property type="match status" value="1"/>
</dbReference>
<evidence type="ECO:0000256" key="2">
    <source>
        <dbReference type="ARBA" id="ARBA00022801"/>
    </source>
</evidence>
<comment type="caution">
    <text evidence="7">The sequence shown here is derived from an EMBL/GenBank/DDBJ whole genome shotgun (WGS) entry which is preliminary data.</text>
</comment>
<feature type="compositionally biased region" description="Low complexity" evidence="5">
    <location>
        <begin position="262"/>
        <end position="274"/>
    </location>
</feature>
<dbReference type="GO" id="GO:0006508">
    <property type="term" value="P:proteolysis"/>
    <property type="evidence" value="ECO:0007669"/>
    <property type="project" value="UniProtKB-KW"/>
</dbReference>
<feature type="compositionally biased region" description="Polar residues" evidence="5">
    <location>
        <begin position="197"/>
        <end position="227"/>
    </location>
</feature>
<dbReference type="CDD" id="cd00190">
    <property type="entry name" value="Tryp_SPc"/>
    <property type="match status" value="1"/>
</dbReference>
<keyword evidence="4" id="KW-1015">Disulfide bond</keyword>
<evidence type="ECO:0000256" key="4">
    <source>
        <dbReference type="ARBA" id="ARBA00023157"/>
    </source>
</evidence>
<dbReference type="AlphaFoldDB" id="A0A8X6YP11"/>
<dbReference type="FunFam" id="2.40.10.10:FF:000006">
    <property type="entry name" value="Serine proteinase stubble"/>
    <property type="match status" value="1"/>
</dbReference>
<evidence type="ECO:0000256" key="1">
    <source>
        <dbReference type="ARBA" id="ARBA00022670"/>
    </source>
</evidence>
<feature type="compositionally biased region" description="Low complexity" evidence="5">
    <location>
        <begin position="235"/>
        <end position="244"/>
    </location>
</feature>
<dbReference type="PRINTS" id="PR00722">
    <property type="entry name" value="CHYMOTRYPSIN"/>
</dbReference>
<feature type="compositionally biased region" description="Polar residues" evidence="5">
    <location>
        <begin position="170"/>
        <end position="190"/>
    </location>
</feature>
<evidence type="ECO:0000259" key="6">
    <source>
        <dbReference type="PROSITE" id="PS50240"/>
    </source>
</evidence>
<dbReference type="EMBL" id="BMAV01020459">
    <property type="protein sequence ID" value="GFY73922.1"/>
    <property type="molecule type" value="Genomic_DNA"/>
</dbReference>